<comment type="caution">
    <text evidence="1">The sequence shown here is derived from an EMBL/GenBank/DDBJ whole genome shotgun (WGS) entry which is preliminary data.</text>
</comment>
<organism evidence="1 2">
    <name type="scientific">Klebsiella quasipneumoniae</name>
    <dbReference type="NCBI Taxonomy" id="1463165"/>
    <lineage>
        <taxon>Bacteria</taxon>
        <taxon>Pseudomonadati</taxon>
        <taxon>Pseudomonadota</taxon>
        <taxon>Gammaproteobacteria</taxon>
        <taxon>Enterobacterales</taxon>
        <taxon>Enterobacteriaceae</taxon>
        <taxon>Klebsiella/Raoultella group</taxon>
        <taxon>Klebsiella</taxon>
        <taxon>Klebsiella pneumoniae complex</taxon>
    </lineage>
</organism>
<protein>
    <submittedName>
        <fullName evidence="1">Uncharacterized protein</fullName>
    </submittedName>
</protein>
<evidence type="ECO:0000313" key="1">
    <source>
        <dbReference type="EMBL" id="PCM61075.1"/>
    </source>
</evidence>
<name>A0A2A5MJT9_9ENTR</name>
<dbReference type="KEGG" id="kqu:AVR78_22230"/>
<accession>A0A2A5MJT9</accession>
<dbReference type="Proteomes" id="UP000217648">
    <property type="component" value="Unassembled WGS sequence"/>
</dbReference>
<dbReference type="EMBL" id="NXHG01000007">
    <property type="protein sequence ID" value="PCM61075.1"/>
    <property type="molecule type" value="Genomic_DNA"/>
</dbReference>
<proteinExistence type="predicted"/>
<evidence type="ECO:0000313" key="2">
    <source>
        <dbReference type="Proteomes" id="UP000217648"/>
    </source>
</evidence>
<sequence>MVGKVSAVITFSFVCLKVTPRGIKYKIDYMFIINRNKWLMTASPVTMGQGSEARRRAVLVSKTMIL</sequence>
<reference evidence="1 2" key="1">
    <citation type="submission" date="2017-09" db="EMBL/GenBank/DDBJ databases">
        <title>Mdr eskape-Ghana.</title>
        <authorList>
            <person name="Agyepong N."/>
            <person name="Janice J."/>
            <person name="Samuelsen O."/>
            <person name="Owusu-Ofori A."/>
            <person name="Sundsfjord A."/>
            <person name="Essack S."/>
            <person name="Pedersen T."/>
        </authorList>
    </citation>
    <scope>NUCLEOTIDE SEQUENCE [LARGE SCALE GENOMIC DNA]</scope>
    <source>
        <strain evidence="1 2">46</strain>
    </source>
</reference>
<gene>
    <name evidence="1" type="ORF">CP911_14530</name>
</gene>
<dbReference type="STRING" id="1463164.KQS06HV_91572"/>
<dbReference type="AlphaFoldDB" id="A0A2A5MJT9"/>